<evidence type="ECO:0000256" key="9">
    <source>
        <dbReference type="ARBA" id="ARBA00048092"/>
    </source>
</evidence>
<dbReference type="RefSeq" id="WP_378037310.1">
    <property type="nucleotide sequence ID" value="NZ_JBHSIV010000018.1"/>
</dbReference>
<evidence type="ECO:0000256" key="1">
    <source>
        <dbReference type="ARBA" id="ARBA00010609"/>
    </source>
</evidence>
<keyword evidence="11" id="KW-0732">Signal</keyword>
<evidence type="ECO:0000256" key="7">
    <source>
        <dbReference type="ARBA" id="ARBA00042896"/>
    </source>
</evidence>
<evidence type="ECO:0000256" key="3">
    <source>
        <dbReference type="ARBA" id="ARBA00022723"/>
    </source>
</evidence>
<evidence type="ECO:0000256" key="4">
    <source>
        <dbReference type="ARBA" id="ARBA00023002"/>
    </source>
</evidence>
<dbReference type="Proteomes" id="UP001595947">
    <property type="component" value="Unassembled WGS sequence"/>
</dbReference>
<dbReference type="PANTHER" id="PTHR48267:SF1">
    <property type="entry name" value="BILIRUBIN OXIDASE"/>
    <property type="match status" value="1"/>
</dbReference>
<keyword evidence="3" id="KW-0479">Metal-binding</keyword>
<dbReference type="PROSITE" id="PS00080">
    <property type="entry name" value="MULTICOPPER_OXIDASE2"/>
    <property type="match status" value="1"/>
</dbReference>
<comment type="similarity">
    <text evidence="1">Belongs to the multicopper oxidase family.</text>
</comment>
<protein>
    <recommendedName>
        <fullName evidence="6">Multicopper oxidase CueO</fullName>
        <ecNumber evidence="5">1.16.3.4</ecNumber>
    </recommendedName>
    <alternativeName>
        <fullName evidence="7">Copper efflux oxidase</fullName>
    </alternativeName>
    <alternativeName>
        <fullName evidence="8">Cuprous oxidase</fullName>
    </alternativeName>
</protein>
<dbReference type="SUPFAM" id="SSF49503">
    <property type="entry name" value="Cupredoxins"/>
    <property type="match status" value="2"/>
</dbReference>
<sequence>MSPLSRRRFLGATLTVVGVAATASVAGCAADRPTPRVPAASRPLAIPPLAPSTRDAAGRRVVELVAAPGTSRFLPGLTTPTWGYGGLPFGGPTVRARRGEEVVLRVTNRLPETTTTHWHGASLPARADGGPHQPIAPGATWESAWRVDQPAATLWYHPHPHGATERHVHRGLAGMFLVDDDVRVDLPGRYGVDDVPLVLTDRAFAPDGSFDEAHRNAVGLLGDTVLVNGTVAPYLEVTTTRVRLRVLNASPARSYRVALDDEAPLTLVGTDGGLLAAPRTVDGVVLTPGERAEIVVELAPGRRRRLRSVSHDLGTVNGISAAAGADDTVDLLELRPADRLEPSPPVPARLSREAPLDEAAAGRTRTFALAADRINGRDMDPTRVDEVVPASATEVWEFTNRHTLPHNIHVHDARMQVLEPGLAAADRPWKDTVPVPPGTTVRALVRVGPHTDPEVPYMLHCHLLRHEDDGMMLQFLVVGPGQRPATRLAVPSGAPHDHG</sequence>
<dbReference type="Gene3D" id="2.60.40.420">
    <property type="entry name" value="Cupredoxins - blue copper proteins"/>
    <property type="match status" value="3"/>
</dbReference>
<evidence type="ECO:0000259" key="12">
    <source>
        <dbReference type="Pfam" id="PF00394"/>
    </source>
</evidence>
<dbReference type="EMBL" id="JBHSIV010000018">
    <property type="protein sequence ID" value="MFC5063968.1"/>
    <property type="molecule type" value="Genomic_DNA"/>
</dbReference>
<evidence type="ECO:0000259" key="13">
    <source>
        <dbReference type="Pfam" id="PF07731"/>
    </source>
</evidence>
<evidence type="ECO:0000313" key="15">
    <source>
        <dbReference type="EMBL" id="MFC5063968.1"/>
    </source>
</evidence>
<evidence type="ECO:0000259" key="14">
    <source>
        <dbReference type="Pfam" id="PF07732"/>
    </source>
</evidence>
<evidence type="ECO:0000256" key="11">
    <source>
        <dbReference type="SAM" id="SignalP"/>
    </source>
</evidence>
<dbReference type="InterPro" id="IPR008972">
    <property type="entry name" value="Cupredoxin"/>
</dbReference>
<feature type="region of interest" description="Disordered" evidence="10">
    <location>
        <begin position="31"/>
        <end position="52"/>
    </location>
</feature>
<accession>A0ABV9YM52</accession>
<comment type="catalytic activity">
    <reaction evidence="9">
        <text>4 Cu(+) + O2 + 4 H(+) = 4 Cu(2+) + 2 H2O</text>
        <dbReference type="Rhea" id="RHEA:30083"/>
        <dbReference type="ChEBI" id="CHEBI:15377"/>
        <dbReference type="ChEBI" id="CHEBI:15378"/>
        <dbReference type="ChEBI" id="CHEBI:15379"/>
        <dbReference type="ChEBI" id="CHEBI:29036"/>
        <dbReference type="ChEBI" id="CHEBI:49552"/>
        <dbReference type="EC" id="1.16.3.4"/>
    </reaction>
    <physiologicalReaction direction="left-to-right" evidence="9">
        <dbReference type="Rhea" id="RHEA:30084"/>
    </physiologicalReaction>
</comment>
<dbReference type="InterPro" id="IPR011707">
    <property type="entry name" value="Cu-oxidase-like_N"/>
</dbReference>
<dbReference type="PROSITE" id="PS51257">
    <property type="entry name" value="PROKAR_LIPOPROTEIN"/>
    <property type="match status" value="1"/>
</dbReference>
<dbReference type="InterPro" id="IPR002355">
    <property type="entry name" value="Cu_oxidase_Cu_BS"/>
</dbReference>
<feature type="domain" description="Plastocyanin-like" evidence="14">
    <location>
        <begin position="73"/>
        <end position="181"/>
    </location>
</feature>
<dbReference type="Pfam" id="PF07731">
    <property type="entry name" value="Cu-oxidase_2"/>
    <property type="match status" value="1"/>
</dbReference>
<keyword evidence="4" id="KW-0560">Oxidoreductase</keyword>
<dbReference type="CDD" id="cd04232">
    <property type="entry name" value="CuRO_1_CueO_FtsP"/>
    <property type="match status" value="1"/>
</dbReference>
<name>A0ABV9YM52_9PSEU</name>
<dbReference type="InterPro" id="IPR011706">
    <property type="entry name" value="Cu-oxidase_C"/>
</dbReference>
<dbReference type="PROSITE" id="PS51318">
    <property type="entry name" value="TAT"/>
    <property type="match status" value="1"/>
</dbReference>
<feature type="domain" description="Plastocyanin-like" evidence="13">
    <location>
        <begin position="368"/>
        <end position="477"/>
    </location>
</feature>
<keyword evidence="16" id="KW-1185">Reference proteome</keyword>
<dbReference type="InterPro" id="IPR006311">
    <property type="entry name" value="TAT_signal"/>
</dbReference>
<comment type="subunit">
    <text evidence="2">Monomer.</text>
</comment>
<dbReference type="EC" id="1.16.3.4" evidence="5"/>
<dbReference type="CDD" id="cd13867">
    <property type="entry name" value="CuRO_2_CueO_FtsP"/>
    <property type="match status" value="1"/>
</dbReference>
<evidence type="ECO:0000256" key="8">
    <source>
        <dbReference type="ARBA" id="ARBA00043090"/>
    </source>
</evidence>
<evidence type="ECO:0000256" key="2">
    <source>
        <dbReference type="ARBA" id="ARBA00011245"/>
    </source>
</evidence>
<reference evidence="16" key="1">
    <citation type="journal article" date="2019" name="Int. J. Syst. Evol. Microbiol.">
        <title>The Global Catalogue of Microorganisms (GCM) 10K type strain sequencing project: providing services to taxonomists for standard genome sequencing and annotation.</title>
        <authorList>
            <consortium name="The Broad Institute Genomics Platform"/>
            <consortium name="The Broad Institute Genome Sequencing Center for Infectious Disease"/>
            <person name="Wu L."/>
            <person name="Ma J."/>
        </authorList>
    </citation>
    <scope>NUCLEOTIDE SEQUENCE [LARGE SCALE GENOMIC DNA]</scope>
    <source>
        <strain evidence="16">CGMCC 4.7093</strain>
    </source>
</reference>
<dbReference type="Pfam" id="PF07732">
    <property type="entry name" value="Cu-oxidase_3"/>
    <property type="match status" value="1"/>
</dbReference>
<evidence type="ECO:0000313" key="16">
    <source>
        <dbReference type="Proteomes" id="UP001595947"/>
    </source>
</evidence>
<dbReference type="PANTHER" id="PTHR48267">
    <property type="entry name" value="CUPREDOXIN SUPERFAMILY PROTEIN"/>
    <property type="match status" value="1"/>
</dbReference>
<organism evidence="15 16">
    <name type="scientific">Actinomycetospora atypica</name>
    <dbReference type="NCBI Taxonomy" id="1290095"/>
    <lineage>
        <taxon>Bacteria</taxon>
        <taxon>Bacillati</taxon>
        <taxon>Actinomycetota</taxon>
        <taxon>Actinomycetes</taxon>
        <taxon>Pseudonocardiales</taxon>
        <taxon>Pseudonocardiaceae</taxon>
        <taxon>Actinomycetospora</taxon>
    </lineage>
</organism>
<evidence type="ECO:0000256" key="5">
    <source>
        <dbReference type="ARBA" id="ARBA00038978"/>
    </source>
</evidence>
<evidence type="ECO:0000256" key="10">
    <source>
        <dbReference type="SAM" id="MobiDB-lite"/>
    </source>
</evidence>
<feature type="signal peptide" evidence="11">
    <location>
        <begin position="1"/>
        <end position="29"/>
    </location>
</feature>
<comment type="caution">
    <text evidence="15">The sequence shown here is derived from an EMBL/GenBank/DDBJ whole genome shotgun (WGS) entry which is preliminary data.</text>
</comment>
<dbReference type="Pfam" id="PF00394">
    <property type="entry name" value="Cu-oxidase"/>
    <property type="match status" value="1"/>
</dbReference>
<feature type="chain" id="PRO_5046831800" description="Multicopper oxidase CueO" evidence="11">
    <location>
        <begin position="30"/>
        <end position="499"/>
    </location>
</feature>
<evidence type="ECO:0000256" key="6">
    <source>
        <dbReference type="ARBA" id="ARBA00041027"/>
    </source>
</evidence>
<feature type="domain" description="Plastocyanin-like" evidence="12">
    <location>
        <begin position="220"/>
        <end position="298"/>
    </location>
</feature>
<dbReference type="InterPro" id="IPR001117">
    <property type="entry name" value="Cu-oxidase_2nd"/>
</dbReference>
<proteinExistence type="inferred from homology"/>
<gene>
    <name evidence="15" type="ORF">ACFPBZ_17240</name>
</gene>
<dbReference type="InterPro" id="IPR045087">
    <property type="entry name" value="Cu-oxidase_fam"/>
</dbReference>